<dbReference type="Proteomes" id="UP000614200">
    <property type="component" value="Unassembled WGS sequence"/>
</dbReference>
<protein>
    <submittedName>
        <fullName evidence="2">Uncharacterized protein</fullName>
    </submittedName>
</protein>
<evidence type="ECO:0000313" key="3">
    <source>
        <dbReference type="Proteomes" id="UP000614200"/>
    </source>
</evidence>
<evidence type="ECO:0000313" key="2">
    <source>
        <dbReference type="EMBL" id="MBF4695806.1"/>
    </source>
</evidence>
<dbReference type="EMBL" id="JADKNH010000021">
    <property type="protein sequence ID" value="MBF4695806.1"/>
    <property type="molecule type" value="Genomic_DNA"/>
</dbReference>
<feature type="transmembrane region" description="Helical" evidence="1">
    <location>
        <begin position="16"/>
        <end position="35"/>
    </location>
</feature>
<dbReference type="RefSeq" id="WP_194704046.1">
    <property type="nucleotide sequence ID" value="NZ_JADKNH010000021.1"/>
</dbReference>
<keyword evidence="1" id="KW-1133">Transmembrane helix</keyword>
<organism evidence="2 3">
    <name type="scientific">Fusibacter ferrireducens</name>
    <dbReference type="NCBI Taxonomy" id="2785058"/>
    <lineage>
        <taxon>Bacteria</taxon>
        <taxon>Bacillati</taxon>
        <taxon>Bacillota</taxon>
        <taxon>Clostridia</taxon>
        <taxon>Eubacteriales</taxon>
        <taxon>Eubacteriales Family XII. Incertae Sedis</taxon>
        <taxon>Fusibacter</taxon>
    </lineage>
</organism>
<accession>A0ABS0A0N7</accession>
<reference evidence="2 3" key="1">
    <citation type="submission" date="2020-11" db="EMBL/GenBank/DDBJ databases">
        <title>Fusibacter basophilias sp. nov.</title>
        <authorList>
            <person name="Qiu D."/>
        </authorList>
    </citation>
    <scope>NUCLEOTIDE SEQUENCE [LARGE SCALE GENOMIC DNA]</scope>
    <source>
        <strain evidence="2 3">Q10-2</strain>
    </source>
</reference>
<keyword evidence="1" id="KW-0472">Membrane</keyword>
<evidence type="ECO:0000256" key="1">
    <source>
        <dbReference type="SAM" id="Phobius"/>
    </source>
</evidence>
<comment type="caution">
    <text evidence="2">The sequence shown here is derived from an EMBL/GenBank/DDBJ whole genome shotgun (WGS) entry which is preliminary data.</text>
</comment>
<keyword evidence="1" id="KW-0812">Transmembrane</keyword>
<keyword evidence="3" id="KW-1185">Reference proteome</keyword>
<proteinExistence type="predicted"/>
<gene>
    <name evidence="2" type="ORF">ISU02_22135</name>
</gene>
<name>A0ABS0A0N7_9FIRM</name>
<sequence>MERIGLVVNLNRLFKYWIALMIGISLICYGVLGSYENSRQTHMRLSDAEIVERAKALGMVDLKEQLYENETHE</sequence>